<dbReference type="Proteomes" id="UP000075221">
    <property type="component" value="Chromosome"/>
</dbReference>
<dbReference type="EMBL" id="CP015970">
    <property type="protein sequence ID" value="AOZ47920.1"/>
    <property type="molecule type" value="Genomic_DNA"/>
</dbReference>
<dbReference type="EMBL" id="CP014352">
    <property type="protein sequence ID" value="AMS06473.1"/>
    <property type="molecule type" value="Genomic_DNA"/>
</dbReference>
<gene>
    <name evidence="2" type="ORF">A8L58_15900</name>
    <name evidence="1" type="ORF">AXH35_14445</name>
</gene>
<dbReference type="Proteomes" id="UP000178666">
    <property type="component" value="Chromosome"/>
</dbReference>
<proteinExistence type="predicted"/>
<reference evidence="2 4" key="1">
    <citation type="journal article" date="2016" name="Plant Dis.">
        <title>Improved production of propionic acid using genome shuffling.</title>
        <authorList>
            <person name="Luna-Flores C.H."/>
            <person name="Palfreyman R.W."/>
            <person name="Kromer J.O."/>
            <person name="Nielsen L.K."/>
            <person name="Marcellin E."/>
        </authorList>
    </citation>
    <scope>NUCLEOTIDE SEQUENCE [LARGE SCALE GENOMIC DNA]</scope>
    <source>
        <strain evidence="2 4">F3E8</strain>
    </source>
</reference>
<evidence type="ECO:0000313" key="1">
    <source>
        <dbReference type="EMBL" id="AMS06473.1"/>
    </source>
</evidence>
<protein>
    <submittedName>
        <fullName evidence="1">Uncharacterized protein</fullName>
    </submittedName>
</protein>
<organism evidence="1 3">
    <name type="scientific">Acidipropionibacterium acidipropionici</name>
    <dbReference type="NCBI Taxonomy" id="1748"/>
    <lineage>
        <taxon>Bacteria</taxon>
        <taxon>Bacillati</taxon>
        <taxon>Actinomycetota</taxon>
        <taxon>Actinomycetes</taxon>
        <taxon>Propionibacteriales</taxon>
        <taxon>Propionibacteriaceae</taxon>
        <taxon>Acidipropionibacterium</taxon>
    </lineage>
</organism>
<dbReference type="AlphaFoldDB" id="A0AAC8YGW8"/>
<evidence type="ECO:0000313" key="3">
    <source>
        <dbReference type="Proteomes" id="UP000075221"/>
    </source>
</evidence>
<evidence type="ECO:0000313" key="4">
    <source>
        <dbReference type="Proteomes" id="UP000178666"/>
    </source>
</evidence>
<name>A0AAC8YGW8_9ACTN</name>
<reference evidence="1 3" key="2">
    <citation type="submission" date="2016-02" db="EMBL/GenBank/DDBJ databases">
        <title>Complete Genome Sequence of Propionibacterium acidipropionici ATCC 55737.</title>
        <authorList>
            <person name="Luna Flores C.H."/>
            <person name="Nielsen L.K."/>
            <person name="Marcellin E."/>
        </authorList>
    </citation>
    <scope>NUCLEOTIDE SEQUENCE [LARGE SCALE GENOMIC DNA]</scope>
    <source>
        <strain evidence="1 3">ATCC 55737</strain>
    </source>
</reference>
<keyword evidence="4" id="KW-1185">Reference proteome</keyword>
<sequence length="60" mass="7401">MHQLDRSAIRDANRGMCTRSDGCREEWVDTLSWLQNDAWLRYPDVKAEWSRRRDSERYRR</sequence>
<evidence type="ECO:0000313" key="2">
    <source>
        <dbReference type="EMBL" id="AOZ47920.1"/>
    </source>
</evidence>
<accession>A0AAC8YGW8</accession>